<feature type="coiled-coil region" evidence="1">
    <location>
        <begin position="534"/>
        <end position="568"/>
    </location>
</feature>
<keyword evidence="1" id="KW-0175">Coiled coil</keyword>
<protein>
    <submittedName>
        <fullName evidence="3">Uncharacterized protein</fullName>
    </submittedName>
</protein>
<feature type="region of interest" description="Disordered" evidence="2">
    <location>
        <begin position="1387"/>
        <end position="1423"/>
    </location>
</feature>
<feature type="compositionally biased region" description="Polar residues" evidence="2">
    <location>
        <begin position="1036"/>
        <end position="1049"/>
    </location>
</feature>
<evidence type="ECO:0000256" key="2">
    <source>
        <dbReference type="SAM" id="MobiDB-lite"/>
    </source>
</evidence>
<gene>
    <name evidence="3" type="ORF">TTHERM_00149050</name>
</gene>
<evidence type="ECO:0000256" key="1">
    <source>
        <dbReference type="SAM" id="Coils"/>
    </source>
</evidence>
<feature type="coiled-coil region" evidence="1">
    <location>
        <begin position="1275"/>
        <end position="1328"/>
    </location>
</feature>
<evidence type="ECO:0000313" key="3">
    <source>
        <dbReference type="EMBL" id="EAS01295.2"/>
    </source>
</evidence>
<dbReference type="Proteomes" id="UP000009168">
    <property type="component" value="Unassembled WGS sequence"/>
</dbReference>
<feature type="coiled-coil region" evidence="1">
    <location>
        <begin position="1208"/>
        <end position="1235"/>
    </location>
</feature>
<feature type="coiled-coil region" evidence="1">
    <location>
        <begin position="242"/>
        <end position="280"/>
    </location>
</feature>
<dbReference type="RefSeq" id="XP_001021540.2">
    <property type="nucleotide sequence ID" value="XM_001021540.2"/>
</dbReference>
<feature type="compositionally biased region" description="Basic and acidic residues" evidence="2">
    <location>
        <begin position="1403"/>
        <end position="1423"/>
    </location>
</feature>
<feature type="compositionally biased region" description="Basic and acidic residues" evidence="2">
    <location>
        <begin position="1061"/>
        <end position="1070"/>
    </location>
</feature>
<reference evidence="4" key="1">
    <citation type="journal article" date="2006" name="PLoS Biol.">
        <title>Macronuclear genome sequence of the ciliate Tetrahymena thermophila, a model eukaryote.</title>
        <authorList>
            <person name="Eisen J.A."/>
            <person name="Coyne R.S."/>
            <person name="Wu M."/>
            <person name="Wu D."/>
            <person name="Thiagarajan M."/>
            <person name="Wortman J.R."/>
            <person name="Badger J.H."/>
            <person name="Ren Q."/>
            <person name="Amedeo P."/>
            <person name="Jones K.M."/>
            <person name="Tallon L.J."/>
            <person name="Delcher A.L."/>
            <person name="Salzberg S.L."/>
            <person name="Silva J.C."/>
            <person name="Haas B.J."/>
            <person name="Majoros W.H."/>
            <person name="Farzad M."/>
            <person name="Carlton J.M."/>
            <person name="Smith R.K. Jr."/>
            <person name="Garg J."/>
            <person name="Pearlman R.E."/>
            <person name="Karrer K.M."/>
            <person name="Sun L."/>
            <person name="Manning G."/>
            <person name="Elde N.C."/>
            <person name="Turkewitz A.P."/>
            <person name="Asai D.J."/>
            <person name="Wilkes D.E."/>
            <person name="Wang Y."/>
            <person name="Cai H."/>
            <person name="Collins K."/>
            <person name="Stewart B.A."/>
            <person name="Lee S.R."/>
            <person name="Wilamowska K."/>
            <person name="Weinberg Z."/>
            <person name="Ruzzo W.L."/>
            <person name="Wloga D."/>
            <person name="Gaertig J."/>
            <person name="Frankel J."/>
            <person name="Tsao C.-C."/>
            <person name="Gorovsky M.A."/>
            <person name="Keeling P.J."/>
            <person name="Waller R.F."/>
            <person name="Patron N.J."/>
            <person name="Cherry J.M."/>
            <person name="Stover N.A."/>
            <person name="Krieger C.J."/>
            <person name="del Toro C."/>
            <person name="Ryder H.F."/>
            <person name="Williamson S.C."/>
            <person name="Barbeau R.A."/>
            <person name="Hamilton E.P."/>
            <person name="Orias E."/>
        </authorList>
    </citation>
    <scope>NUCLEOTIDE SEQUENCE [LARGE SCALE GENOMIC DNA]</scope>
    <source>
        <strain evidence="4">SB210</strain>
    </source>
</reference>
<sequence>MSDSNDQDNLFEFEAYQLQQFDYQDDQSTINKNTNYSNTNDDLKDRKVKVEFTDQVIRFNPKETVASSNITITNQNKANGLKIISTGNTGSSSLNKEDNNDLQFKKSQKVKKLQTEYKDHIETQQALKEFQDKEYQFRFIIDNFIQVNNFKQQQLESQKQLLYKLQNSRYTQFDKSDPLLHINNNNNLRTFANQKINKYDEYYPEEIEEILCKLKDKIQKIVDKVKEEQFYTKTLCHMEQRLILQKEEVQKLQLEYEELNEAVEKNIAYLEDDEKETKAQNTLNVCKQQYVKKAMNHIEEIHKTVMQKTNHLQQIAETDLKLEIDQYKDIKESLVEANEILKETQQEIEYLGHQHMLKLKQQQDLDSLLNHLGDFDMLARVFIYDDPANHFNSQMLFEPKIDFSILDEENEVVSSEQQKNNSTNNKSVTPKSSNILNQLEEKNNFLNLLNSNNYANHNNQSKYTQKILKSKNLLLHSLKLNKKPTQIKNDLDSDEAKAQFIILILNQFYEFHNNDITGLFNQLQDNYIYACKLGDNLSAKVIQLEMDKKKYQEELISTESEAEKVKKKFYQKKKKIDIMEVDKELDQYSYNQIISSFFVNDQFLDNYYNSEDDNPNLDIYQLLKQNEIPQQSSFQQEQDEFKKFFSLLNQIRDRGDGQNQELNDLVDESIMFLRGWKVESKELDSTSRYLIVQEMKKLNIKYLTSNILTEKNILDCLTLDVGDQNYLFGILKIFDKSFKDRFTLKQICERISKKLQSKAFDEQEKQLIQQNIETIYQQSKDFNIKRCKDFFLEIIESHCFIYKYTTKAQLLKLINDTKQQYDSDLEEYLLNNQDFKEGNQKINIDENHIIRIFLQKWDWIFEKACNRAREWIYDIMSLFKKVLMIILRRKMILSKQLGLMDWYDEEGVLHHWYDPVNTFNTKQFDQKLNQIISTIHSNKSKQISMYLGKHFESTLDTFQCTTLDTQIPIRTNKKNNIFSIVKEQVDYMEQGEEFINIKDDLIQFETDRIQIKKIVDQVYRPSSAGLPTQVDEEQNETSIGASNINSNETGSKRQRAYSANKGDENSRTKTTDLSVSGQLQSISNMKSTQSKIIQQSNLNNSQQIKKIKNDGQNSVCMSGKKKRGSIIQNKSKKRKGGVSSAGEETAASMNDLPSGEYQKKQPQNQDTLKAQQQQQFQGLLNSLGVSQSNTVKNKILTELTKEIQKVDKNELKSLIQSERNNIVHQQEEYRKARDLYIKEKQFDEYHEKLSAEIQKQIVYLQQQISQANNISPQTINQLNQQMQQLQAQFQRLQLGGLKSVPAQFKKKQQSAIQVLEQQQAQLQQLQSVAYQAHTKRNFLSGTTSSNANTIQNQNKEQDNNSQENKQNKKKQVFLDILKEKWEKKEISKMQSQQMKGFAFTTEIQKDKEDLNNTKKRESFSIKS</sequence>
<dbReference type="GeneID" id="7825236"/>
<dbReference type="EMBL" id="GG662603">
    <property type="protein sequence ID" value="EAS01295.2"/>
    <property type="molecule type" value="Genomic_DNA"/>
</dbReference>
<feature type="compositionally biased region" description="Low complexity" evidence="2">
    <location>
        <begin position="1163"/>
        <end position="1172"/>
    </location>
</feature>
<feature type="compositionally biased region" description="Low complexity" evidence="2">
    <location>
        <begin position="1351"/>
        <end position="1364"/>
    </location>
</feature>
<evidence type="ECO:0000313" key="4">
    <source>
        <dbReference type="Proteomes" id="UP000009168"/>
    </source>
</evidence>
<keyword evidence="4" id="KW-1185">Reference proteome</keyword>
<feature type="region of interest" description="Disordered" evidence="2">
    <location>
        <begin position="1339"/>
        <end position="1369"/>
    </location>
</feature>
<feature type="region of interest" description="Disordered" evidence="2">
    <location>
        <begin position="1108"/>
        <end position="1172"/>
    </location>
</feature>
<accession>I7MGB0</accession>
<dbReference type="STRING" id="312017.I7MGB0"/>
<organism evidence="3 4">
    <name type="scientific">Tetrahymena thermophila (strain SB210)</name>
    <dbReference type="NCBI Taxonomy" id="312017"/>
    <lineage>
        <taxon>Eukaryota</taxon>
        <taxon>Sar</taxon>
        <taxon>Alveolata</taxon>
        <taxon>Ciliophora</taxon>
        <taxon>Intramacronucleata</taxon>
        <taxon>Oligohymenophorea</taxon>
        <taxon>Hymenostomatida</taxon>
        <taxon>Tetrahymenina</taxon>
        <taxon>Tetrahymenidae</taxon>
        <taxon>Tetrahymena</taxon>
    </lineage>
</organism>
<name>I7MGB0_TETTS</name>
<proteinExistence type="predicted"/>
<feature type="region of interest" description="Disordered" evidence="2">
    <location>
        <begin position="1024"/>
        <end position="1077"/>
    </location>
</feature>
<feature type="region of interest" description="Disordered" evidence="2">
    <location>
        <begin position="412"/>
        <end position="431"/>
    </location>
</feature>
<dbReference type="KEGG" id="tet:TTHERM_00149050"/>
<feature type="compositionally biased region" description="Basic residues" evidence="2">
    <location>
        <begin position="1119"/>
        <end position="1136"/>
    </location>
</feature>
<dbReference type="InParanoid" id="I7MGB0"/>
<feature type="compositionally biased region" description="Polar residues" evidence="2">
    <location>
        <begin position="1339"/>
        <end position="1350"/>
    </location>
</feature>